<dbReference type="PANTHER" id="PTHR12480">
    <property type="entry name" value="ARGININE DEMETHYLASE AND LYSYL-HYDROXYLASE JMJD"/>
    <property type="match status" value="1"/>
</dbReference>
<protein>
    <submittedName>
        <fullName evidence="3">JmjN/JmjC protein</fullName>
    </submittedName>
</protein>
<dbReference type="EMBL" id="CP001327">
    <property type="protein sequence ID" value="ACO64138.1"/>
    <property type="molecule type" value="Genomic_DNA"/>
</dbReference>
<evidence type="ECO:0000259" key="2">
    <source>
        <dbReference type="PROSITE" id="PS51184"/>
    </source>
</evidence>
<dbReference type="OMA" id="YRMHEDH"/>
<dbReference type="OrthoDB" id="424465at2759"/>
<comment type="similarity">
    <text evidence="1">Belongs to the JARID1 histone demethylase family.</text>
</comment>
<dbReference type="Proteomes" id="UP000002009">
    <property type="component" value="Chromosome 6"/>
</dbReference>
<evidence type="ECO:0000313" key="3">
    <source>
        <dbReference type="EMBL" id="ACO64138.1"/>
    </source>
</evidence>
<dbReference type="PROSITE" id="PS51184">
    <property type="entry name" value="JMJC"/>
    <property type="match status" value="1"/>
</dbReference>
<dbReference type="GO" id="GO:0005634">
    <property type="term" value="C:nucleus"/>
    <property type="evidence" value="ECO:0007669"/>
    <property type="project" value="TreeGrafter"/>
</dbReference>
<dbReference type="Gene3D" id="2.60.120.650">
    <property type="entry name" value="Cupin"/>
    <property type="match status" value="1"/>
</dbReference>
<accession>C1E8E7</accession>
<dbReference type="SUPFAM" id="SSF51197">
    <property type="entry name" value="Clavaminate synthase-like"/>
    <property type="match status" value="1"/>
</dbReference>
<dbReference type="GeneID" id="8244530"/>
<dbReference type="AlphaFoldDB" id="C1E8E7"/>
<dbReference type="GO" id="GO:0043565">
    <property type="term" value="F:sequence-specific DNA binding"/>
    <property type="evidence" value="ECO:0007669"/>
    <property type="project" value="TreeGrafter"/>
</dbReference>
<organism evidence="3 4">
    <name type="scientific">Micromonas commoda (strain RCC299 / NOUM17 / CCMP2709)</name>
    <name type="common">Picoplanktonic green alga</name>
    <dbReference type="NCBI Taxonomy" id="296587"/>
    <lineage>
        <taxon>Eukaryota</taxon>
        <taxon>Viridiplantae</taxon>
        <taxon>Chlorophyta</taxon>
        <taxon>Mamiellophyceae</taxon>
        <taxon>Mamiellales</taxon>
        <taxon>Mamiellaceae</taxon>
        <taxon>Micromonas</taxon>
    </lineage>
</organism>
<dbReference type="SMART" id="SM00558">
    <property type="entry name" value="JmjC"/>
    <property type="match status" value="1"/>
</dbReference>
<dbReference type="PANTHER" id="PTHR12480:SF6">
    <property type="entry name" value="2-OXOGLUTARATE AND IRON-DEPENDENT OXYGENASE JMJD4"/>
    <property type="match status" value="1"/>
</dbReference>
<dbReference type="Pfam" id="PF13621">
    <property type="entry name" value="Cupin_8"/>
    <property type="match status" value="1"/>
</dbReference>
<gene>
    <name evidence="3" type="ORF">MICPUN_59346</name>
</gene>
<reference evidence="3 4" key="1">
    <citation type="journal article" date="2009" name="Science">
        <title>Green evolution and dynamic adaptations revealed by genomes of the marine picoeukaryotes Micromonas.</title>
        <authorList>
            <person name="Worden A.Z."/>
            <person name="Lee J.H."/>
            <person name="Mock T."/>
            <person name="Rouze P."/>
            <person name="Simmons M.P."/>
            <person name="Aerts A.L."/>
            <person name="Allen A.E."/>
            <person name="Cuvelier M.L."/>
            <person name="Derelle E."/>
            <person name="Everett M.V."/>
            <person name="Foulon E."/>
            <person name="Grimwood J."/>
            <person name="Gundlach H."/>
            <person name="Henrissat B."/>
            <person name="Napoli C."/>
            <person name="McDonald S.M."/>
            <person name="Parker M.S."/>
            <person name="Rombauts S."/>
            <person name="Salamov A."/>
            <person name="Von Dassow P."/>
            <person name="Badger J.H."/>
            <person name="Coutinho P.M."/>
            <person name="Demir E."/>
            <person name="Dubchak I."/>
            <person name="Gentemann C."/>
            <person name="Eikrem W."/>
            <person name="Gready J.E."/>
            <person name="John U."/>
            <person name="Lanier W."/>
            <person name="Lindquist E.A."/>
            <person name="Lucas S."/>
            <person name="Mayer K.F."/>
            <person name="Moreau H."/>
            <person name="Not F."/>
            <person name="Otillar R."/>
            <person name="Panaud O."/>
            <person name="Pangilinan J."/>
            <person name="Paulsen I."/>
            <person name="Piegu B."/>
            <person name="Poliakov A."/>
            <person name="Robbens S."/>
            <person name="Schmutz J."/>
            <person name="Toulza E."/>
            <person name="Wyss T."/>
            <person name="Zelensky A."/>
            <person name="Zhou K."/>
            <person name="Armbrust E.V."/>
            <person name="Bhattacharya D."/>
            <person name="Goodenough U.W."/>
            <person name="Van de Peer Y."/>
            <person name="Grigoriev I.V."/>
        </authorList>
    </citation>
    <scope>NUCLEOTIDE SEQUENCE [LARGE SCALE GENOMIC DNA]</scope>
    <source>
        <strain evidence="4">RCC299 / NOUM17</strain>
    </source>
</reference>
<dbReference type="GO" id="GO:0005737">
    <property type="term" value="C:cytoplasm"/>
    <property type="evidence" value="ECO:0007669"/>
    <property type="project" value="TreeGrafter"/>
</dbReference>
<evidence type="ECO:0000313" key="4">
    <source>
        <dbReference type="Proteomes" id="UP000002009"/>
    </source>
</evidence>
<dbReference type="InterPro" id="IPR050910">
    <property type="entry name" value="JMJD6_ArgDemeth/LysHydrox"/>
</dbReference>
<evidence type="ECO:0000256" key="1">
    <source>
        <dbReference type="ARBA" id="ARBA00006801"/>
    </source>
</evidence>
<dbReference type="RefSeq" id="XP_002502880.1">
    <property type="nucleotide sequence ID" value="XM_002502834.1"/>
</dbReference>
<dbReference type="GO" id="GO:0045905">
    <property type="term" value="P:positive regulation of translational termination"/>
    <property type="evidence" value="ECO:0007669"/>
    <property type="project" value="TreeGrafter"/>
</dbReference>
<feature type="domain" description="JmjC" evidence="2">
    <location>
        <begin position="157"/>
        <end position="323"/>
    </location>
</feature>
<dbReference type="InParanoid" id="C1E8E7"/>
<dbReference type="InterPro" id="IPR041667">
    <property type="entry name" value="Cupin_8"/>
</dbReference>
<keyword evidence="4" id="KW-1185">Reference proteome</keyword>
<dbReference type="FunCoup" id="C1E8E7">
    <property type="interactions" value="1637"/>
</dbReference>
<dbReference type="eggNOG" id="KOG2131">
    <property type="taxonomic scope" value="Eukaryota"/>
</dbReference>
<name>C1E8E7_MICCC</name>
<proteinExistence type="inferred from homology"/>
<sequence>MRPSSNRTATAVMPNRWADFEPMPYIEAEMMSLPKCEDDIPTIDASDLTAAEFAERFMRPNKPVMLTNIGCESWKAFDEWTKVDGSGERVPDVSRMSELFGDAKVLVVDCEAPLDTDLSRREMRFEEYARYFRSRGDGSRSDGGDKRLLYCKDWTFTEDFPEYPAYQTPPHFADDWLNEYWDEQRGKGVGDGLGSHRFVYLGVEGTHTPLHADVLRSFSWSVNLAGHKRWLMVPPHRSRHLLDCTGRRHYHDVERWRQSDWNTFPTVDMAFPLMIIQPPNSALFVPSLWYHQVRNLTDCLSVNHNWFNASNARFSWAMLRDELDDVRAGLPDQDDRGDGVLCQSLVERKAGADFKTFAGILASAIRRYRRRAVGECESESRTRSGKRRRLDGENKLDDENERGLRVAVDLLEEVLDADDEEGASAVASAWEGSEGALEEARDALKKGRETLVGNERLGRRLDRK</sequence>
<dbReference type="InterPro" id="IPR003347">
    <property type="entry name" value="JmjC_dom"/>
</dbReference>
<dbReference type="KEGG" id="mis:MICPUN_59346"/>
<dbReference type="GO" id="GO:0016706">
    <property type="term" value="F:2-oxoglutarate-dependent dioxygenase activity"/>
    <property type="evidence" value="ECO:0007669"/>
    <property type="project" value="TreeGrafter"/>
</dbReference>